<dbReference type="AlphaFoldDB" id="A0A9X1QIQ2"/>
<evidence type="ECO:0000313" key="3">
    <source>
        <dbReference type="EMBL" id="USJ30582.1"/>
    </source>
</evidence>
<organism evidence="2 5">
    <name type="scientific">Dyadobacter chenhuakuii</name>
    <dbReference type="NCBI Taxonomy" id="2909339"/>
    <lineage>
        <taxon>Bacteria</taxon>
        <taxon>Pseudomonadati</taxon>
        <taxon>Bacteroidota</taxon>
        <taxon>Cytophagia</taxon>
        <taxon>Cytophagales</taxon>
        <taxon>Spirosomataceae</taxon>
        <taxon>Dyadobacter</taxon>
    </lineage>
</organism>
<evidence type="ECO:0000259" key="1">
    <source>
        <dbReference type="Pfam" id="PF12728"/>
    </source>
</evidence>
<sequence length="109" mass="12734">MKTYPSNITKTTYREEETTFDGLVQRLVEKALLNVSEPLIETVVERVITRKIADDTEHPMEIEEAALLVKKSKQTVYAYCSQGKIPFHKSGSRNIFFRKELIEWLRSNR</sequence>
<dbReference type="Proteomes" id="UP001139411">
    <property type="component" value="Unassembled WGS sequence"/>
</dbReference>
<evidence type="ECO:0000313" key="2">
    <source>
        <dbReference type="EMBL" id="MCF2501569.1"/>
    </source>
</evidence>
<evidence type="ECO:0000313" key="5">
    <source>
        <dbReference type="Proteomes" id="UP001139411"/>
    </source>
</evidence>
<dbReference type="EMBL" id="CP098805">
    <property type="protein sequence ID" value="USJ30582.1"/>
    <property type="molecule type" value="Genomic_DNA"/>
</dbReference>
<dbReference type="RefSeq" id="WP_235166398.1">
    <property type="nucleotide sequence ID" value="NZ_CP098805.1"/>
</dbReference>
<feature type="domain" description="Helix-turn-helix" evidence="1">
    <location>
        <begin position="62"/>
        <end position="109"/>
    </location>
</feature>
<evidence type="ECO:0000313" key="4">
    <source>
        <dbReference type="Proteomes" id="UP001055420"/>
    </source>
</evidence>
<dbReference type="Pfam" id="PF12728">
    <property type="entry name" value="HTH_17"/>
    <property type="match status" value="1"/>
</dbReference>
<dbReference type="SUPFAM" id="SSF46955">
    <property type="entry name" value="Putative DNA-binding domain"/>
    <property type="match status" value="1"/>
</dbReference>
<gene>
    <name evidence="2" type="ORF">L0661_24845</name>
    <name evidence="3" type="ORF">NFI80_22320</name>
</gene>
<proteinExistence type="predicted"/>
<dbReference type="InterPro" id="IPR009061">
    <property type="entry name" value="DNA-bd_dom_put_sf"/>
</dbReference>
<reference evidence="2" key="1">
    <citation type="submission" date="2022-01" db="EMBL/GenBank/DDBJ databases">
        <title>Novel species in genus Dyadobacter.</title>
        <authorList>
            <person name="Ma C."/>
        </authorList>
    </citation>
    <scope>NUCLEOTIDE SEQUENCE</scope>
    <source>
        <strain evidence="3">CY22</strain>
        <strain evidence="2">CY357</strain>
    </source>
</reference>
<dbReference type="InterPro" id="IPR041657">
    <property type="entry name" value="HTH_17"/>
</dbReference>
<dbReference type="EMBL" id="JAKFFV010000022">
    <property type="protein sequence ID" value="MCF2501569.1"/>
    <property type="molecule type" value="Genomic_DNA"/>
</dbReference>
<accession>A0A9X1QIQ2</accession>
<name>A0A9X1QIQ2_9BACT</name>
<keyword evidence="4" id="KW-1185">Reference proteome</keyword>
<protein>
    <submittedName>
        <fullName evidence="2">Helix-turn-helix domain-containing protein</fullName>
    </submittedName>
</protein>
<dbReference type="Proteomes" id="UP001055420">
    <property type="component" value="Chromosome"/>
</dbReference>